<dbReference type="InterPro" id="IPR055299">
    <property type="entry name" value="TIMMDC1"/>
</dbReference>
<keyword evidence="10" id="KW-1185">Reference proteome</keyword>
<protein>
    <recommendedName>
        <fullName evidence="6">Complex I assembly factor TIMMDC1, mitochondrial</fullName>
    </recommendedName>
    <alternativeName>
        <fullName evidence="7">Translocase of inner mitochondrial membrane domain-containing protein 1</fullName>
    </alternativeName>
</protein>
<evidence type="ECO:0000256" key="6">
    <source>
        <dbReference type="ARBA" id="ARBA00040778"/>
    </source>
</evidence>
<comment type="similarity">
    <text evidence="2">Belongs to the Tim17/Tim22/Tim23 family.</text>
</comment>
<keyword evidence="5 8" id="KW-0472">Membrane</keyword>
<evidence type="ECO:0000256" key="4">
    <source>
        <dbReference type="ARBA" id="ARBA00022989"/>
    </source>
</evidence>
<evidence type="ECO:0000256" key="7">
    <source>
        <dbReference type="ARBA" id="ARBA00041344"/>
    </source>
</evidence>
<proteinExistence type="inferred from homology"/>
<gene>
    <name evidence="9" type="ORF">QE152_g12924</name>
</gene>
<accession>A0AAW1LD72</accession>
<dbReference type="EMBL" id="JASPKY010000120">
    <property type="protein sequence ID" value="KAK9732279.1"/>
    <property type="molecule type" value="Genomic_DNA"/>
</dbReference>
<dbReference type="AlphaFoldDB" id="A0AAW1LD72"/>
<dbReference type="Pfam" id="PF02466">
    <property type="entry name" value="Tim17"/>
    <property type="match status" value="1"/>
</dbReference>
<dbReference type="GO" id="GO:0005739">
    <property type="term" value="C:mitochondrion"/>
    <property type="evidence" value="ECO:0007669"/>
    <property type="project" value="TreeGrafter"/>
</dbReference>
<evidence type="ECO:0000256" key="5">
    <source>
        <dbReference type="ARBA" id="ARBA00023136"/>
    </source>
</evidence>
<evidence type="ECO:0000256" key="2">
    <source>
        <dbReference type="ARBA" id="ARBA00008444"/>
    </source>
</evidence>
<reference evidence="9 10" key="1">
    <citation type="journal article" date="2024" name="BMC Genomics">
        <title>De novo assembly and annotation of Popillia japonica's genome with initial clues to its potential as an invasive pest.</title>
        <authorList>
            <person name="Cucini C."/>
            <person name="Boschi S."/>
            <person name="Funari R."/>
            <person name="Cardaioli E."/>
            <person name="Iannotti N."/>
            <person name="Marturano G."/>
            <person name="Paoli F."/>
            <person name="Bruttini M."/>
            <person name="Carapelli A."/>
            <person name="Frati F."/>
            <person name="Nardi F."/>
        </authorList>
    </citation>
    <scope>NUCLEOTIDE SEQUENCE [LARGE SCALE GENOMIC DNA]</scope>
    <source>
        <strain evidence="9">DMR45628</strain>
    </source>
</reference>
<evidence type="ECO:0000313" key="10">
    <source>
        <dbReference type="Proteomes" id="UP001458880"/>
    </source>
</evidence>
<dbReference type="PANTHER" id="PTHR13002">
    <property type="entry name" value="C3ORF1 PROTEIN-RELATED"/>
    <property type="match status" value="1"/>
</dbReference>
<dbReference type="Proteomes" id="UP001458880">
    <property type="component" value="Unassembled WGS sequence"/>
</dbReference>
<organism evidence="9 10">
    <name type="scientific">Popillia japonica</name>
    <name type="common">Japanese beetle</name>
    <dbReference type="NCBI Taxonomy" id="7064"/>
    <lineage>
        <taxon>Eukaryota</taxon>
        <taxon>Metazoa</taxon>
        <taxon>Ecdysozoa</taxon>
        <taxon>Arthropoda</taxon>
        <taxon>Hexapoda</taxon>
        <taxon>Insecta</taxon>
        <taxon>Pterygota</taxon>
        <taxon>Neoptera</taxon>
        <taxon>Endopterygota</taxon>
        <taxon>Coleoptera</taxon>
        <taxon>Polyphaga</taxon>
        <taxon>Scarabaeiformia</taxon>
        <taxon>Scarabaeidae</taxon>
        <taxon>Rutelinae</taxon>
        <taxon>Popillia</taxon>
    </lineage>
</organism>
<keyword evidence="3 8" id="KW-0812">Transmembrane</keyword>
<feature type="transmembrane region" description="Helical" evidence="8">
    <location>
        <begin position="179"/>
        <end position="203"/>
    </location>
</feature>
<evidence type="ECO:0000313" key="9">
    <source>
        <dbReference type="EMBL" id="KAK9732279.1"/>
    </source>
</evidence>
<comment type="subcellular location">
    <subcellularLocation>
        <location evidence="1">Membrane</location>
        <topology evidence="1">Multi-pass membrane protein</topology>
    </subcellularLocation>
</comment>
<dbReference type="GO" id="GO:0032981">
    <property type="term" value="P:mitochondrial respiratory chain complex I assembly"/>
    <property type="evidence" value="ECO:0007669"/>
    <property type="project" value="InterPro"/>
</dbReference>
<dbReference type="GO" id="GO:0016020">
    <property type="term" value="C:membrane"/>
    <property type="evidence" value="ECO:0007669"/>
    <property type="project" value="UniProtKB-SubCell"/>
</dbReference>
<evidence type="ECO:0000256" key="8">
    <source>
        <dbReference type="SAM" id="Phobius"/>
    </source>
</evidence>
<keyword evidence="4 8" id="KW-1133">Transmembrane helix</keyword>
<name>A0AAW1LD72_POPJA</name>
<evidence type="ECO:0000256" key="1">
    <source>
        <dbReference type="ARBA" id="ARBA00004141"/>
    </source>
</evidence>
<evidence type="ECO:0000256" key="3">
    <source>
        <dbReference type="ARBA" id="ARBA00022692"/>
    </source>
</evidence>
<comment type="caution">
    <text evidence="9">The sequence shown here is derived from an EMBL/GenBank/DDBJ whole genome shotgun (WGS) entry which is preliminary data.</text>
</comment>
<sequence length="270" mass="30059">MTILRTISRNPLLYSFLPYINFEDILPRNTDTVKNADISEVKNTGLARLKQMFSVDENEDISPELTSVLQVGCMSAFIGALYGGVLSSRIAYMDFISNNQATTFRDHFEAKKKLQDKVTTSFGKGAFRWAWRLSLFTTTYMTVSTSMSVYRGKFGIIEHTVAGATSGLLYKFLAGPRAWIVGGGLGAVLGTVAGCLTYGLLTLTGNSWEEIRYWQYNWKQSRSAVVKKAIESQIEKDKLLLKHDEKMKSLGKTLADIDMDAANKNADVAK</sequence>
<dbReference type="PANTHER" id="PTHR13002:SF1">
    <property type="entry name" value="COMPLEX I ASSEMBLY FACTOR TIMMDC1, MITOCHONDRIAL"/>
    <property type="match status" value="1"/>
</dbReference>